<dbReference type="PANTHER" id="PTHR11926:SF1264">
    <property type="entry name" value="GLYCOSYLTRANSFERASE-RELATED"/>
    <property type="match status" value="1"/>
</dbReference>
<dbReference type="Gene3D" id="3.40.50.2000">
    <property type="entry name" value="Glycogen Phosphorylase B"/>
    <property type="match status" value="2"/>
</dbReference>
<dbReference type="GO" id="GO:0080043">
    <property type="term" value="F:quercetin 3-O-glucosyltransferase activity"/>
    <property type="evidence" value="ECO:0000318"/>
    <property type="project" value="GO_Central"/>
</dbReference>
<dbReference type="CDD" id="cd03784">
    <property type="entry name" value="GT1_Gtf-like"/>
    <property type="match status" value="1"/>
</dbReference>
<evidence type="ECO:0000256" key="2">
    <source>
        <dbReference type="ARBA" id="ARBA00022679"/>
    </source>
</evidence>
<dbReference type="SUPFAM" id="SSF53756">
    <property type="entry name" value="UDP-Glycosyltransferase/glycogen phosphorylase"/>
    <property type="match status" value="1"/>
</dbReference>
<dbReference type="Pfam" id="PF00201">
    <property type="entry name" value="UDPGT"/>
    <property type="match status" value="1"/>
</dbReference>
<accession>A0A251NUB8</accession>
<evidence type="ECO:0000256" key="1">
    <source>
        <dbReference type="ARBA" id="ARBA00009995"/>
    </source>
</evidence>
<dbReference type="GO" id="GO:0080044">
    <property type="term" value="F:quercetin 7-O-glucosyltransferase activity"/>
    <property type="evidence" value="ECO:0000318"/>
    <property type="project" value="GO_Central"/>
</dbReference>
<gene>
    <name evidence="5" type="ORF">PRUPE_6G228400</name>
</gene>
<dbReference type="InterPro" id="IPR002213">
    <property type="entry name" value="UDP_glucos_trans"/>
</dbReference>
<evidence type="ECO:0000256" key="3">
    <source>
        <dbReference type="RuleBase" id="RU003718"/>
    </source>
</evidence>
<keyword evidence="3" id="KW-0328">Glycosyltransferase</keyword>
<dbReference type="eggNOG" id="KOG1192">
    <property type="taxonomic scope" value="Eukaryota"/>
</dbReference>
<evidence type="ECO:0000313" key="5">
    <source>
        <dbReference type="EMBL" id="ONI02909.1"/>
    </source>
</evidence>
<dbReference type="Proteomes" id="UP000006882">
    <property type="component" value="Chromosome G6"/>
</dbReference>
<dbReference type="PANTHER" id="PTHR11926">
    <property type="entry name" value="GLUCOSYL/GLUCURONOSYL TRANSFERASES"/>
    <property type="match status" value="1"/>
</dbReference>
<organism evidence="5 6">
    <name type="scientific">Prunus persica</name>
    <name type="common">Peach</name>
    <name type="synonym">Amygdalus persica</name>
    <dbReference type="NCBI Taxonomy" id="3760"/>
    <lineage>
        <taxon>Eukaryota</taxon>
        <taxon>Viridiplantae</taxon>
        <taxon>Streptophyta</taxon>
        <taxon>Embryophyta</taxon>
        <taxon>Tracheophyta</taxon>
        <taxon>Spermatophyta</taxon>
        <taxon>Magnoliopsida</taxon>
        <taxon>eudicotyledons</taxon>
        <taxon>Gunneridae</taxon>
        <taxon>Pentapetalae</taxon>
        <taxon>rosids</taxon>
        <taxon>fabids</taxon>
        <taxon>Rosales</taxon>
        <taxon>Rosaceae</taxon>
        <taxon>Amygdaloideae</taxon>
        <taxon>Amygdaleae</taxon>
        <taxon>Prunus</taxon>
    </lineage>
</organism>
<evidence type="ECO:0000256" key="4">
    <source>
        <dbReference type="RuleBase" id="RU362057"/>
    </source>
</evidence>
<dbReference type="EC" id="2.4.1.-" evidence="4"/>
<dbReference type="OrthoDB" id="5835829at2759"/>
<dbReference type="GO" id="GO:0005737">
    <property type="term" value="C:cytoplasm"/>
    <property type="evidence" value="ECO:0000318"/>
    <property type="project" value="GO_Central"/>
</dbReference>
<dbReference type="PROSITE" id="PS00375">
    <property type="entry name" value="UDPGT"/>
    <property type="match status" value="1"/>
</dbReference>
<dbReference type="SMR" id="A0A251NUB8"/>
<dbReference type="Gramene" id="ONI02909">
    <property type="protein sequence ID" value="ONI02909"/>
    <property type="gene ID" value="PRUPE_6G228400"/>
</dbReference>
<keyword evidence="6" id="KW-1185">Reference proteome</keyword>
<dbReference type="GO" id="GO:0010294">
    <property type="term" value="F:abscisic acid glucosyltransferase activity"/>
    <property type="evidence" value="ECO:0000318"/>
    <property type="project" value="GO_Central"/>
</dbReference>
<evidence type="ECO:0000313" key="6">
    <source>
        <dbReference type="Proteomes" id="UP000006882"/>
    </source>
</evidence>
<reference evidence="5 6" key="1">
    <citation type="journal article" date="2013" name="Nat. Genet.">
        <title>The high-quality draft genome of peach (Prunus persica) identifies unique patterns of genetic diversity, domestication and genome evolution.</title>
        <authorList>
            <consortium name="International Peach Genome Initiative"/>
            <person name="Verde I."/>
            <person name="Abbott A.G."/>
            <person name="Scalabrin S."/>
            <person name="Jung S."/>
            <person name="Shu S."/>
            <person name="Marroni F."/>
            <person name="Zhebentyayeva T."/>
            <person name="Dettori M.T."/>
            <person name="Grimwood J."/>
            <person name="Cattonaro F."/>
            <person name="Zuccolo A."/>
            <person name="Rossini L."/>
            <person name="Jenkins J."/>
            <person name="Vendramin E."/>
            <person name="Meisel L.A."/>
            <person name="Decroocq V."/>
            <person name="Sosinski B."/>
            <person name="Prochnik S."/>
            <person name="Mitros T."/>
            <person name="Policriti A."/>
            <person name="Cipriani G."/>
            <person name="Dondini L."/>
            <person name="Ficklin S."/>
            <person name="Goodstein D.M."/>
            <person name="Xuan P."/>
            <person name="Del Fabbro C."/>
            <person name="Aramini V."/>
            <person name="Copetti D."/>
            <person name="Gonzalez S."/>
            <person name="Horner D.S."/>
            <person name="Falchi R."/>
            <person name="Lucas S."/>
            <person name="Mica E."/>
            <person name="Maldonado J."/>
            <person name="Lazzari B."/>
            <person name="Bielenberg D."/>
            <person name="Pirona R."/>
            <person name="Miculan M."/>
            <person name="Barakat A."/>
            <person name="Testolin R."/>
            <person name="Stella A."/>
            <person name="Tartarini S."/>
            <person name="Tonutti P."/>
            <person name="Arus P."/>
            <person name="Orellana A."/>
            <person name="Wells C."/>
            <person name="Main D."/>
            <person name="Vizzotto G."/>
            <person name="Silva H."/>
            <person name="Salamini F."/>
            <person name="Schmutz J."/>
            <person name="Morgante M."/>
            <person name="Rokhsar D.S."/>
        </authorList>
    </citation>
    <scope>NUCLEOTIDE SEQUENCE [LARGE SCALE GENOMIC DNA]</scope>
    <source>
        <strain evidence="6">cv. Nemared</strain>
    </source>
</reference>
<protein>
    <recommendedName>
        <fullName evidence="4">Glycosyltransferase</fullName>
        <ecNumber evidence="4">2.4.1.-</ecNumber>
    </recommendedName>
</protein>
<proteinExistence type="inferred from homology"/>
<dbReference type="EMBL" id="CM007656">
    <property type="protein sequence ID" value="ONI02909.1"/>
    <property type="molecule type" value="Genomic_DNA"/>
</dbReference>
<dbReference type="AlphaFoldDB" id="A0A251NUB8"/>
<sequence>MAADKEEIRVLLVVALQAHMNPMLKFARCLASKGVFITLAMTETARDTLLNLNFNTFTTQNPKINLEFFSDGLTAEFNREKGGEALTTLQISGSKNLSNLIKNLTFVKKLTISCIIFNPFVPWVADVAAELGIPCALLWNQSCATFSILYRYSKKINPFDPNFEMNPSEILGCPGIPNLEVNDLPSTILPSTPFHFKKLISDSVQSSEKASWVLGNSFYELEKDIKDSMDSLIPIRPIGPLVSSFILGRTEEDDNNTLHIDMWEAEDSCIEWLNKQPISSVIYASFGRVTVLSQIQIDNIAMALKTSKRPFLWVLKAPTEGSKMKLGELPSGFLEETRERGMVVNWCSQEKVLMHKAVACFMTHGGWSSTLETVASGVPVVVYPEWTDQPTNAKLLADVFRVGVRIRVGEDGIAGSEEMGRCIEEVVDGPRAKEMKKRALELKEAAKKAVEDGGSSDLNINQFIREISGKSCQDYFLGTVRI</sequence>
<name>A0A251NUB8_PRUPE</name>
<dbReference type="InterPro" id="IPR035595">
    <property type="entry name" value="UDP_glycos_trans_CS"/>
</dbReference>
<dbReference type="FunFam" id="3.40.50.2000:FF:000019">
    <property type="entry name" value="Glycosyltransferase"/>
    <property type="match status" value="1"/>
</dbReference>
<keyword evidence="2 3" id="KW-0808">Transferase</keyword>
<comment type="similarity">
    <text evidence="1 3">Belongs to the UDP-glycosyltransferase family.</text>
</comment>